<accession>A0AAD7SBE3</accession>
<feature type="region of interest" description="Disordered" evidence="3">
    <location>
        <begin position="194"/>
        <end position="265"/>
    </location>
</feature>
<protein>
    <recommendedName>
        <fullName evidence="4">SH3 domain-containing protein</fullName>
    </recommendedName>
</protein>
<dbReference type="GO" id="GO:0044458">
    <property type="term" value="P:motile cilium assembly"/>
    <property type="evidence" value="ECO:0007669"/>
    <property type="project" value="TreeGrafter"/>
</dbReference>
<dbReference type="InterPro" id="IPR001452">
    <property type="entry name" value="SH3_domain"/>
</dbReference>
<dbReference type="FunFam" id="2.30.30.40:FF:000132">
    <property type="entry name" value="jouberin isoform X2"/>
    <property type="match status" value="1"/>
</dbReference>
<dbReference type="EMBL" id="JAINUG010000083">
    <property type="protein sequence ID" value="KAJ8399445.1"/>
    <property type="molecule type" value="Genomic_DNA"/>
</dbReference>
<keyword evidence="1 2" id="KW-0728">SH3 domain</keyword>
<feature type="compositionally biased region" description="Polar residues" evidence="3">
    <location>
        <begin position="247"/>
        <end position="259"/>
    </location>
</feature>
<keyword evidence="6" id="KW-1185">Reference proteome</keyword>
<feature type="compositionally biased region" description="Basic residues" evidence="3">
    <location>
        <begin position="237"/>
        <end position="246"/>
    </location>
</feature>
<feature type="compositionally biased region" description="Polar residues" evidence="3">
    <location>
        <begin position="219"/>
        <end position="229"/>
    </location>
</feature>
<dbReference type="SMART" id="SM00326">
    <property type="entry name" value="SH3"/>
    <property type="match status" value="1"/>
</dbReference>
<dbReference type="InterPro" id="IPR036028">
    <property type="entry name" value="SH3-like_dom_sf"/>
</dbReference>
<evidence type="ECO:0000259" key="4">
    <source>
        <dbReference type="PROSITE" id="PS50002"/>
    </source>
</evidence>
<evidence type="ECO:0000313" key="6">
    <source>
        <dbReference type="Proteomes" id="UP001221898"/>
    </source>
</evidence>
<name>A0AAD7SBE3_9TELE</name>
<dbReference type="GO" id="GO:0036064">
    <property type="term" value="C:ciliary basal body"/>
    <property type="evidence" value="ECO:0007669"/>
    <property type="project" value="TreeGrafter"/>
</dbReference>
<gene>
    <name evidence="5" type="ORF">AAFF_G00411570</name>
</gene>
<evidence type="ECO:0000256" key="3">
    <source>
        <dbReference type="SAM" id="MobiDB-lite"/>
    </source>
</evidence>
<dbReference type="InterPro" id="IPR052803">
    <property type="entry name" value="Cilium-Associated_Jouberin"/>
</dbReference>
<dbReference type="InterPro" id="IPR035832">
    <property type="entry name" value="AHI1_SH3"/>
</dbReference>
<evidence type="ECO:0000256" key="2">
    <source>
        <dbReference type="PROSITE-ProRule" id="PRU00192"/>
    </source>
</evidence>
<dbReference type="PROSITE" id="PS50002">
    <property type="entry name" value="SH3"/>
    <property type="match status" value="1"/>
</dbReference>
<dbReference type="Gene3D" id="2.30.30.40">
    <property type="entry name" value="SH3 Domains"/>
    <property type="match status" value="1"/>
</dbReference>
<reference evidence="5" key="1">
    <citation type="journal article" date="2023" name="Science">
        <title>Genome structures resolve the early diversification of teleost fishes.</title>
        <authorList>
            <person name="Parey E."/>
            <person name="Louis A."/>
            <person name="Montfort J."/>
            <person name="Bouchez O."/>
            <person name="Roques C."/>
            <person name="Iampietro C."/>
            <person name="Lluch J."/>
            <person name="Castinel A."/>
            <person name="Donnadieu C."/>
            <person name="Desvignes T."/>
            <person name="Floi Bucao C."/>
            <person name="Jouanno E."/>
            <person name="Wen M."/>
            <person name="Mejri S."/>
            <person name="Dirks R."/>
            <person name="Jansen H."/>
            <person name="Henkel C."/>
            <person name="Chen W.J."/>
            <person name="Zahm M."/>
            <person name="Cabau C."/>
            <person name="Klopp C."/>
            <person name="Thompson A.W."/>
            <person name="Robinson-Rechavi M."/>
            <person name="Braasch I."/>
            <person name="Lecointre G."/>
            <person name="Bobe J."/>
            <person name="Postlethwait J.H."/>
            <person name="Berthelot C."/>
            <person name="Roest Crollius H."/>
            <person name="Guiguen Y."/>
        </authorList>
    </citation>
    <scope>NUCLEOTIDE SEQUENCE</scope>
    <source>
        <strain evidence="5">NC1722</strain>
    </source>
</reference>
<dbReference type="PRINTS" id="PR00452">
    <property type="entry name" value="SH3DOMAIN"/>
</dbReference>
<feature type="domain" description="SH3" evidence="4">
    <location>
        <begin position="89"/>
        <end position="149"/>
    </location>
</feature>
<dbReference type="SUPFAM" id="SSF50044">
    <property type="entry name" value="SH3-domain"/>
    <property type="match status" value="1"/>
</dbReference>
<dbReference type="AlphaFoldDB" id="A0AAD7SBE3"/>
<dbReference type="CDD" id="cd11812">
    <property type="entry name" value="SH3_AHI-1"/>
    <property type="match status" value="1"/>
</dbReference>
<proteinExistence type="predicted"/>
<feature type="region of interest" description="Disordered" evidence="3">
    <location>
        <begin position="160"/>
        <end position="179"/>
    </location>
</feature>
<evidence type="ECO:0000313" key="5">
    <source>
        <dbReference type="EMBL" id="KAJ8399445.1"/>
    </source>
</evidence>
<dbReference type="Pfam" id="PF00018">
    <property type="entry name" value="SH3_1"/>
    <property type="match status" value="1"/>
</dbReference>
<comment type="caution">
    <text evidence="5">The sequence shown here is derived from an EMBL/GenBank/DDBJ whole genome shotgun (WGS) entry which is preliminary data.</text>
</comment>
<dbReference type="PANTHER" id="PTHR44499">
    <property type="entry name" value="JOUBERIN"/>
    <property type="match status" value="1"/>
</dbReference>
<sequence>MAQGTSAFFSTISSNPSLPAPSLLSPHSKAHLSGSLGAPLITQAALTPQSRGFSPVGQRFSHGPSLRVQTSFTDQSLSALRVEADSYVPVQQTVVSLYDYSANRSDELTVHRGDIIHVLYKDNDNWWFGRLANGQQGYFPANYVADERGLDEDLSHAIEGESVQSEEPSQSADRSTPTNVSAAVNISGELKFISEQDTDPELPVPTVKKNKKKVKKPDTYTSTAFTTASDPADLSRSPRRKNKSKTSSRPLPQRGQANSAFEPDC</sequence>
<feature type="compositionally biased region" description="Polar residues" evidence="3">
    <location>
        <begin position="162"/>
        <end position="179"/>
    </location>
</feature>
<organism evidence="5 6">
    <name type="scientific">Aldrovandia affinis</name>
    <dbReference type="NCBI Taxonomy" id="143900"/>
    <lineage>
        <taxon>Eukaryota</taxon>
        <taxon>Metazoa</taxon>
        <taxon>Chordata</taxon>
        <taxon>Craniata</taxon>
        <taxon>Vertebrata</taxon>
        <taxon>Euteleostomi</taxon>
        <taxon>Actinopterygii</taxon>
        <taxon>Neopterygii</taxon>
        <taxon>Teleostei</taxon>
        <taxon>Notacanthiformes</taxon>
        <taxon>Halosauridae</taxon>
        <taxon>Aldrovandia</taxon>
    </lineage>
</organism>
<dbReference type="Proteomes" id="UP001221898">
    <property type="component" value="Unassembled WGS sequence"/>
</dbReference>
<evidence type="ECO:0000256" key="1">
    <source>
        <dbReference type="ARBA" id="ARBA00022443"/>
    </source>
</evidence>
<dbReference type="PANTHER" id="PTHR44499:SF1">
    <property type="entry name" value="JOUBERIN"/>
    <property type="match status" value="1"/>
</dbReference>